<keyword evidence="2" id="KW-1185">Reference proteome</keyword>
<accession>A0AAP0F5Z4</accession>
<gene>
    <name evidence="1" type="ORF">Scep_021356</name>
</gene>
<comment type="caution">
    <text evidence="1">The sequence shown here is derived from an EMBL/GenBank/DDBJ whole genome shotgun (WGS) entry which is preliminary data.</text>
</comment>
<evidence type="ECO:0000313" key="1">
    <source>
        <dbReference type="EMBL" id="KAK9104512.1"/>
    </source>
</evidence>
<name>A0AAP0F5Z4_9MAGN</name>
<dbReference type="Proteomes" id="UP001419268">
    <property type="component" value="Unassembled WGS sequence"/>
</dbReference>
<dbReference type="EMBL" id="JBBNAG010000009">
    <property type="protein sequence ID" value="KAK9104512.1"/>
    <property type="molecule type" value="Genomic_DNA"/>
</dbReference>
<dbReference type="AlphaFoldDB" id="A0AAP0F5Z4"/>
<reference evidence="1 2" key="1">
    <citation type="submission" date="2024-01" db="EMBL/GenBank/DDBJ databases">
        <title>Genome assemblies of Stephania.</title>
        <authorList>
            <person name="Yang L."/>
        </authorList>
    </citation>
    <scope>NUCLEOTIDE SEQUENCE [LARGE SCALE GENOMIC DNA]</scope>
    <source>
        <strain evidence="1">JXDWG</strain>
        <tissue evidence="1">Leaf</tissue>
    </source>
</reference>
<sequence>MDALVRTYGVDMTASGEAIDYTLRIRILIRGVLSPWTLCLREPLLALGVT</sequence>
<organism evidence="1 2">
    <name type="scientific">Stephania cephalantha</name>
    <dbReference type="NCBI Taxonomy" id="152367"/>
    <lineage>
        <taxon>Eukaryota</taxon>
        <taxon>Viridiplantae</taxon>
        <taxon>Streptophyta</taxon>
        <taxon>Embryophyta</taxon>
        <taxon>Tracheophyta</taxon>
        <taxon>Spermatophyta</taxon>
        <taxon>Magnoliopsida</taxon>
        <taxon>Ranunculales</taxon>
        <taxon>Menispermaceae</taxon>
        <taxon>Menispermoideae</taxon>
        <taxon>Cissampelideae</taxon>
        <taxon>Stephania</taxon>
    </lineage>
</organism>
<evidence type="ECO:0000313" key="2">
    <source>
        <dbReference type="Proteomes" id="UP001419268"/>
    </source>
</evidence>
<proteinExistence type="predicted"/>
<protein>
    <submittedName>
        <fullName evidence="1">Uncharacterized protein</fullName>
    </submittedName>
</protein>